<organism evidence="3 4">
    <name type="scientific">Comamonas terrae</name>
    <dbReference type="NCBI Taxonomy" id="673548"/>
    <lineage>
        <taxon>Bacteria</taxon>
        <taxon>Pseudomonadati</taxon>
        <taxon>Pseudomonadota</taxon>
        <taxon>Betaproteobacteria</taxon>
        <taxon>Burkholderiales</taxon>
        <taxon>Comamonadaceae</taxon>
        <taxon>Comamonas</taxon>
    </lineage>
</organism>
<evidence type="ECO:0000256" key="1">
    <source>
        <dbReference type="SAM" id="Phobius"/>
    </source>
</evidence>
<feature type="transmembrane region" description="Helical" evidence="1">
    <location>
        <begin position="7"/>
        <end position="25"/>
    </location>
</feature>
<dbReference type="Gene3D" id="3.40.720.10">
    <property type="entry name" value="Alkaline Phosphatase, subunit A"/>
    <property type="match status" value="1"/>
</dbReference>
<evidence type="ECO:0000313" key="3">
    <source>
        <dbReference type="EMBL" id="MFD2753648.1"/>
    </source>
</evidence>
<keyword evidence="1" id="KW-0472">Membrane</keyword>
<evidence type="ECO:0000313" key="4">
    <source>
        <dbReference type="Proteomes" id="UP001597463"/>
    </source>
</evidence>
<dbReference type="EMBL" id="JBHUMV010000002">
    <property type="protein sequence ID" value="MFD2753648.1"/>
    <property type="molecule type" value="Genomic_DNA"/>
</dbReference>
<feature type="transmembrane region" description="Helical" evidence="1">
    <location>
        <begin position="139"/>
        <end position="160"/>
    </location>
</feature>
<dbReference type="Proteomes" id="UP001597463">
    <property type="component" value="Unassembled WGS sequence"/>
</dbReference>
<keyword evidence="1" id="KW-0812">Transmembrane</keyword>
<dbReference type="InterPro" id="IPR017850">
    <property type="entry name" value="Alkaline_phosphatase_core_sf"/>
</dbReference>
<proteinExistence type="predicted"/>
<accession>A0ABW5UK27</accession>
<dbReference type="RefSeq" id="WP_083526543.1">
    <property type="nucleotide sequence ID" value="NZ_BCNT01000004.1"/>
</dbReference>
<feature type="transmembrane region" description="Helical" evidence="1">
    <location>
        <begin position="54"/>
        <end position="77"/>
    </location>
</feature>
<dbReference type="Pfam" id="PF00884">
    <property type="entry name" value="Sulfatase"/>
    <property type="match status" value="1"/>
</dbReference>
<protein>
    <submittedName>
        <fullName evidence="3">Sulfatase-like hydrolase/transferase</fullName>
    </submittedName>
</protein>
<dbReference type="InterPro" id="IPR000917">
    <property type="entry name" value="Sulfatase_N"/>
</dbReference>
<dbReference type="InterPro" id="IPR040423">
    <property type="entry name" value="PEA_transferase"/>
</dbReference>
<dbReference type="PANTHER" id="PTHR30443:SF2">
    <property type="entry name" value="PHOSPHOETHANOLAMINE TRANSFERASE EPTC"/>
    <property type="match status" value="1"/>
</dbReference>
<gene>
    <name evidence="3" type="ORF">ACFSW6_06085</name>
</gene>
<comment type="caution">
    <text evidence="3">The sequence shown here is derived from an EMBL/GenBank/DDBJ whole genome shotgun (WGS) entry which is preliminary data.</text>
</comment>
<feature type="domain" description="Sulfatase N-terminal" evidence="2">
    <location>
        <begin position="209"/>
        <end position="449"/>
    </location>
</feature>
<name>A0ABW5UK27_9BURK</name>
<keyword evidence="1" id="KW-1133">Transmembrane helix</keyword>
<reference evidence="4" key="1">
    <citation type="journal article" date="2019" name="Int. J. Syst. Evol. Microbiol.">
        <title>The Global Catalogue of Microorganisms (GCM) 10K type strain sequencing project: providing services to taxonomists for standard genome sequencing and annotation.</title>
        <authorList>
            <consortium name="The Broad Institute Genomics Platform"/>
            <consortium name="The Broad Institute Genome Sequencing Center for Infectious Disease"/>
            <person name="Wu L."/>
            <person name="Ma J."/>
        </authorList>
    </citation>
    <scope>NUCLEOTIDE SEQUENCE [LARGE SCALE GENOMIC DNA]</scope>
    <source>
        <strain evidence="4">TISTR 1906</strain>
    </source>
</reference>
<dbReference type="SUPFAM" id="SSF53649">
    <property type="entry name" value="Alkaline phosphatase-like"/>
    <property type="match status" value="1"/>
</dbReference>
<evidence type="ECO:0000259" key="2">
    <source>
        <dbReference type="Pfam" id="PF00884"/>
    </source>
</evidence>
<sequence>MHFGRRAHLGYFLVWVLLFSPPFLIHPSLKEAGYTLLSAFVFFPLAMKRTWLGAACAVLLPVGAANMLHASFLHSLIDEFTLATLLRTEAQETQEFFENLDAAQILQCLAWLAAALAAAAYLWRHCLGLRWTMTRKAQAAWALPAVLWLGLGLTGMVQHYNAYAYAHKLRHFYPMQMGVAALRFGELSQSVFYTPKLPSPATGKPMAHTLVVVIGESASSHRWSLLGYTKEDTNSALRSVPHLGVHALLANGQTTAKALPFILTGQSAATSLQTLAPSFVDLARHAGFKTFVFSNSRFFEKSEDLYTQMLRRSADVYQKVGNGAYDEVLTAPLARALADPAEYKLIVLHTYGSHPDVHKRYPKARYRGEDPYDASIRYTSDLLAQWIAMLDGASRLPGLLFYVSDHGLSTPPCVEGFHHSVTRSTYEVPMLSWANAAFRAQHPGWLEPGYQGQVRHSTTLLPFLVAQLQGYEPSRALPQWQDSRLLQVNGRPYEQLFRQDACTP</sequence>
<keyword evidence="4" id="KW-1185">Reference proteome</keyword>
<dbReference type="PANTHER" id="PTHR30443">
    <property type="entry name" value="INNER MEMBRANE PROTEIN"/>
    <property type="match status" value="1"/>
</dbReference>